<dbReference type="AlphaFoldDB" id="A0A0U2N9P2"/>
<keyword evidence="1" id="KW-1133">Transmembrane helix</keyword>
<evidence type="ECO:0000259" key="2">
    <source>
        <dbReference type="Pfam" id="PF01909"/>
    </source>
</evidence>
<keyword evidence="1" id="KW-0472">Membrane</keyword>
<dbReference type="InterPro" id="IPR043519">
    <property type="entry name" value="NT_sf"/>
</dbReference>
<protein>
    <submittedName>
        <fullName evidence="3">DNA polymerase</fullName>
    </submittedName>
</protein>
<dbReference type="Pfam" id="PF01909">
    <property type="entry name" value="NTP_transf_2"/>
    <property type="match status" value="1"/>
</dbReference>
<dbReference type="InterPro" id="IPR002934">
    <property type="entry name" value="Polymerase_NTP_transf_dom"/>
</dbReference>
<evidence type="ECO:0000313" key="4">
    <source>
        <dbReference type="EMBL" id="ALU31908.1"/>
    </source>
</evidence>
<dbReference type="Proteomes" id="UP000060043">
    <property type="component" value="Chromosome"/>
</dbReference>
<dbReference type="RefSeq" id="WP_011277374.1">
    <property type="nucleotide sequence ID" value="NZ_BHWZ01000001.1"/>
</dbReference>
<dbReference type="EMBL" id="CP013694">
    <property type="protein sequence ID" value="ALU29181.1"/>
    <property type="molecule type" value="Genomic_DNA"/>
</dbReference>
<dbReference type="GO" id="GO:0016779">
    <property type="term" value="F:nucleotidyltransferase activity"/>
    <property type="evidence" value="ECO:0007669"/>
    <property type="project" value="InterPro"/>
</dbReference>
<name>A0A0U2N9P2_9CREN</name>
<gene>
    <name evidence="3" type="ORF">ATY89_04000</name>
    <name evidence="4" type="ORF">ATZ20_07025</name>
</gene>
<dbReference type="EMBL" id="CP013695">
    <property type="protein sequence ID" value="ALU31908.1"/>
    <property type="molecule type" value="Genomic_DNA"/>
</dbReference>
<dbReference type="GeneID" id="14550989"/>
<dbReference type="OrthoDB" id="18771at2157"/>
<accession>A0A0U2N9P2</accession>
<keyword evidence="1" id="KW-0812">Transmembrane</keyword>
<dbReference type="SUPFAM" id="SSF81301">
    <property type="entry name" value="Nucleotidyltransferase"/>
    <property type="match status" value="1"/>
</dbReference>
<evidence type="ECO:0000313" key="6">
    <source>
        <dbReference type="Proteomes" id="UP000065473"/>
    </source>
</evidence>
<reference evidence="5 6" key="1">
    <citation type="submission" date="2015-12" db="EMBL/GenBank/DDBJ databases">
        <title>A stable core within a dynamic pangenome in Sulfolobus acidocaldarius.</title>
        <authorList>
            <person name="Anderson R."/>
            <person name="Kouris A."/>
            <person name="Seward C."/>
            <person name="Campbell K."/>
            <person name="Whitaker R."/>
        </authorList>
    </citation>
    <scope>NUCLEOTIDE SEQUENCE [LARGE SCALE GENOMIC DNA]</scope>
    <source>
        <strain evidence="3 6">GG12-C01-09</strain>
        <strain evidence="4 5">NG05B_CO5_07</strain>
    </source>
</reference>
<evidence type="ECO:0000313" key="5">
    <source>
        <dbReference type="Proteomes" id="UP000060043"/>
    </source>
</evidence>
<dbReference type="OMA" id="DHYYLRL"/>
<feature type="domain" description="Polymerase nucleotidyl transferase" evidence="2">
    <location>
        <begin position="121"/>
        <end position="189"/>
    </location>
</feature>
<evidence type="ECO:0000313" key="3">
    <source>
        <dbReference type="EMBL" id="ALU29181.1"/>
    </source>
</evidence>
<feature type="transmembrane region" description="Helical" evidence="1">
    <location>
        <begin position="20"/>
        <end position="40"/>
    </location>
</feature>
<proteinExistence type="predicted"/>
<organism evidence="3 6">
    <name type="scientific">Sulfolobus acidocaldarius</name>
    <dbReference type="NCBI Taxonomy" id="2285"/>
    <lineage>
        <taxon>Archaea</taxon>
        <taxon>Thermoproteota</taxon>
        <taxon>Thermoprotei</taxon>
        <taxon>Sulfolobales</taxon>
        <taxon>Sulfolobaceae</taxon>
        <taxon>Sulfolobus</taxon>
    </lineage>
</organism>
<evidence type="ECO:0000256" key="1">
    <source>
        <dbReference type="SAM" id="Phobius"/>
    </source>
</evidence>
<dbReference type="STRING" id="1435377.SUSAZ_02355"/>
<sequence length="304" mass="35523">MGRDYFLDKDLVLDRDNNIYYVYSNINPFGYIYAILKYVFTGKGLWKGYERALKYYGIHNVLKVKQEFIHECCYGVSFPVLRKSAISNHLKPEEKIREIIKHPSQSKQELTLLEIIQYIHTSRLGVSGSLLTNTYHELSDLDIVIYGCKESLNVIESFEGFNDDEEWIYETSKNYGLELDLVKKLYTRKIRGKYYNNVKYSILFVDDKPQRYCEDVCIPTHKRVKIKAEIEPDCKALFYPSKVSLYHVEGDEKVDNLVSYEGIYSYLLYSSRKIEVDGLLVKCENSSQVIVGDRNVGGRVRRIL</sequence>
<dbReference type="Proteomes" id="UP000065473">
    <property type="component" value="Chromosome"/>
</dbReference>
<dbReference type="PaxDb" id="1435377-SUSAZ_02355"/>